<comment type="caution">
    <text evidence="1">The sequence shown here is derived from an EMBL/GenBank/DDBJ whole genome shotgun (WGS) entry which is preliminary data.</text>
</comment>
<dbReference type="EMBL" id="LUEZ02000006">
    <property type="protein sequence ID" value="RDB30209.1"/>
    <property type="molecule type" value="Genomic_DNA"/>
</dbReference>
<protein>
    <recommendedName>
        <fullName evidence="3">Protein kinase domain-containing protein</fullName>
    </recommendedName>
</protein>
<evidence type="ECO:0008006" key="3">
    <source>
        <dbReference type="Google" id="ProtNLM"/>
    </source>
</evidence>
<evidence type="ECO:0000313" key="2">
    <source>
        <dbReference type="Proteomes" id="UP000076154"/>
    </source>
</evidence>
<dbReference type="SUPFAM" id="SSF56112">
    <property type="entry name" value="Protein kinase-like (PK-like)"/>
    <property type="match status" value="1"/>
</dbReference>
<organism evidence="1 2">
    <name type="scientific">Hypsizygus marmoreus</name>
    <name type="common">White beech mushroom</name>
    <name type="synonym">Agaricus marmoreus</name>
    <dbReference type="NCBI Taxonomy" id="39966"/>
    <lineage>
        <taxon>Eukaryota</taxon>
        <taxon>Fungi</taxon>
        <taxon>Dikarya</taxon>
        <taxon>Basidiomycota</taxon>
        <taxon>Agaricomycotina</taxon>
        <taxon>Agaricomycetes</taxon>
        <taxon>Agaricomycetidae</taxon>
        <taxon>Agaricales</taxon>
        <taxon>Tricholomatineae</taxon>
        <taxon>Lyophyllaceae</taxon>
        <taxon>Hypsizygus</taxon>
    </lineage>
</organism>
<dbReference type="InterPro" id="IPR011009">
    <property type="entry name" value="Kinase-like_dom_sf"/>
</dbReference>
<dbReference type="InParanoid" id="A0A369K6F8"/>
<dbReference type="Proteomes" id="UP000076154">
    <property type="component" value="Unassembled WGS sequence"/>
</dbReference>
<sequence length="518" mass="58372">MATSFKAAVDNLKANHPECLKHTTARVLTDTYVNDNDNDASDALARGVCVEHWDLVTRMRSLYEGVFGTKLLDYEPRTEKGKKFLDSAVRLLHPDGLLVMEQYEASINSAHTKRLEIVKYLVYMFLIEAAGRQNRRLKSTPIDLEKLATKLKGFLHVGGQRPLRDATYTVKPDHTFFWGTVNDFVDFCPIEDKTSPGMGPDGVIDFDEPSENETTKQAVCQVYTQVYLAKGSIGLLTSLKNGTWVYGHRGGKTLLMSKNLTPPSMDNDFQRLEIITEAEVLCTMFALHECAFKELKDVFAGFPGTNTILPRLKSPFWWVLWKSIIWNAWLSLSVLLLRLMGPSLLRTSWIGLYLWTSRDSIFQMHAWPKSAHRLQFPLLLKADHRLGQGAHGTVTKVHGMNLVVKIGNCDIIRQEASFYMRARMHRGLPMLKDFGAFDFEGLSSTALLLELAQPIDDAASLENAEVRDAVTDLNVRLGVHHHDIFPQNIVRGLMDGKLKIIDYAKAVDAQDCVEDCEG</sequence>
<dbReference type="OrthoDB" id="3055311at2759"/>
<gene>
    <name evidence="1" type="ORF">Hypma_010442</name>
</gene>
<name>A0A369K6F8_HYPMA</name>
<evidence type="ECO:0000313" key="1">
    <source>
        <dbReference type="EMBL" id="RDB30209.1"/>
    </source>
</evidence>
<reference evidence="1" key="1">
    <citation type="submission" date="2018-04" db="EMBL/GenBank/DDBJ databases">
        <title>Whole genome sequencing of Hypsizygus marmoreus.</title>
        <authorList>
            <person name="Choi I.-G."/>
            <person name="Min B."/>
            <person name="Kim J.-G."/>
            <person name="Kim S."/>
            <person name="Oh Y.-L."/>
            <person name="Kong W.-S."/>
            <person name="Park H."/>
            <person name="Jeong J."/>
            <person name="Song E.-S."/>
        </authorList>
    </citation>
    <scope>NUCLEOTIDE SEQUENCE [LARGE SCALE GENOMIC DNA]</scope>
    <source>
        <strain evidence="1">51987-8</strain>
    </source>
</reference>
<proteinExistence type="predicted"/>
<keyword evidence="2" id="KW-1185">Reference proteome</keyword>
<accession>A0A369K6F8</accession>
<dbReference type="AlphaFoldDB" id="A0A369K6F8"/>